<feature type="compositionally biased region" description="Basic residues" evidence="1">
    <location>
        <begin position="28"/>
        <end position="39"/>
    </location>
</feature>
<keyword evidence="3" id="KW-1185">Reference proteome</keyword>
<reference evidence="2" key="1">
    <citation type="submission" date="2020-06" db="EMBL/GenBank/DDBJ databases">
        <authorList>
            <consortium name="Plant Systems Biology data submission"/>
        </authorList>
    </citation>
    <scope>NUCLEOTIDE SEQUENCE</scope>
    <source>
        <strain evidence="2">D6</strain>
    </source>
</reference>
<comment type="caution">
    <text evidence="2">The sequence shown here is derived from an EMBL/GenBank/DDBJ whole genome shotgun (WGS) entry which is preliminary data.</text>
</comment>
<organism evidence="2 3">
    <name type="scientific">Seminavis robusta</name>
    <dbReference type="NCBI Taxonomy" id="568900"/>
    <lineage>
        <taxon>Eukaryota</taxon>
        <taxon>Sar</taxon>
        <taxon>Stramenopiles</taxon>
        <taxon>Ochrophyta</taxon>
        <taxon>Bacillariophyta</taxon>
        <taxon>Bacillariophyceae</taxon>
        <taxon>Bacillariophycidae</taxon>
        <taxon>Naviculales</taxon>
        <taxon>Naviculaceae</taxon>
        <taxon>Seminavis</taxon>
    </lineage>
</organism>
<gene>
    <name evidence="2" type="ORF">SEMRO_481_G151620.1</name>
</gene>
<feature type="region of interest" description="Disordered" evidence="1">
    <location>
        <begin position="1"/>
        <end position="84"/>
    </location>
</feature>
<evidence type="ECO:0000256" key="1">
    <source>
        <dbReference type="SAM" id="MobiDB-lite"/>
    </source>
</evidence>
<dbReference type="EMBL" id="CAICTM010000480">
    <property type="protein sequence ID" value="CAB9511361.1"/>
    <property type="molecule type" value="Genomic_DNA"/>
</dbReference>
<protein>
    <submittedName>
        <fullName evidence="2">Uncharacterized protein</fullName>
    </submittedName>
</protein>
<sequence>MDPASALPACIRGKPGHPATGPIQYRAKLSKHRDTSRHKDRADGERGSRTPPTQCKKPACETVGRPKQATSQRTEATAKRVGNT</sequence>
<evidence type="ECO:0000313" key="3">
    <source>
        <dbReference type="Proteomes" id="UP001153069"/>
    </source>
</evidence>
<name>A0A9N8HEM6_9STRA</name>
<evidence type="ECO:0000313" key="2">
    <source>
        <dbReference type="EMBL" id="CAB9511361.1"/>
    </source>
</evidence>
<accession>A0A9N8HEM6</accession>
<dbReference type="AlphaFoldDB" id="A0A9N8HEM6"/>
<dbReference type="Proteomes" id="UP001153069">
    <property type="component" value="Unassembled WGS sequence"/>
</dbReference>
<proteinExistence type="predicted"/>